<keyword evidence="3" id="KW-1185">Reference proteome</keyword>
<dbReference type="eggNOG" id="KOG4179">
    <property type="taxonomic scope" value="Eukaryota"/>
</dbReference>
<dbReference type="Gene3D" id="1.25.40.10">
    <property type="entry name" value="Tetratricopeptide repeat domain"/>
    <property type="match status" value="1"/>
</dbReference>
<dbReference type="RefSeq" id="XP_013757539.1">
    <property type="nucleotide sequence ID" value="XM_013902085.1"/>
</dbReference>
<feature type="domain" description="Glycosyl transferase family 25" evidence="1">
    <location>
        <begin position="55"/>
        <end position="239"/>
    </location>
</feature>
<accession>A0A0L0DEJ6</accession>
<evidence type="ECO:0000313" key="2">
    <source>
        <dbReference type="EMBL" id="KNC49753.1"/>
    </source>
</evidence>
<proteinExistence type="predicted"/>
<dbReference type="InterPro" id="IPR011990">
    <property type="entry name" value="TPR-like_helical_dom_sf"/>
</dbReference>
<dbReference type="GeneID" id="25565297"/>
<dbReference type="Proteomes" id="UP000054408">
    <property type="component" value="Unassembled WGS sequence"/>
</dbReference>
<dbReference type="InterPro" id="IPR002654">
    <property type="entry name" value="Glyco_trans_25"/>
</dbReference>
<dbReference type="CDD" id="cd06532">
    <property type="entry name" value="Glyco_transf_25"/>
    <property type="match status" value="1"/>
</dbReference>
<dbReference type="EMBL" id="GL349457">
    <property type="protein sequence ID" value="KNC49753.1"/>
    <property type="molecule type" value="Genomic_DNA"/>
</dbReference>
<keyword evidence="2" id="KW-0808">Transferase</keyword>
<dbReference type="AlphaFoldDB" id="A0A0L0DEJ6"/>
<protein>
    <submittedName>
        <fullName evidence="2">Glycosyltransferase 25 domain containing 2</fullName>
    </submittedName>
</protein>
<dbReference type="OrthoDB" id="47375at2759"/>
<sequence length="403" mass="43148">MWRGEEVSPAVAGPPRLGAALDDGPFKCSAAPSQLPSASALCHPVDPSKVLIDSVVVINLKRRSDRLSAVSAALSAAGLRALRFPAVDGKVLSSFEVAMYNAKAIRDLTPGLVGNLMSHSRVWARTASAGLASMLVLEDDATFSADLVEALPARMAELNALDPAWDIAYTGRLTVGETRMLLTDENVISHYDNRDDVRLSDHIISPGPSEGMWGYLISARGARKLLDLYAKSPILYDVDLLLHTPAIRNELAMYAFVPVLTSFDEADAYSDDSGTNTATNLLKRANKLIGAGLFAEAISRYERALEIGLSGAEHAWAHTNMAYIKDLHFADVAAAAAHFEAAATTPGVSPPAMADTLANYCFFHYRHNNYAEALTKCDAALQLDPSHEKAKANRASVVAALDG</sequence>
<name>A0A0L0DEJ6_THETB</name>
<dbReference type="STRING" id="461836.A0A0L0DEJ6"/>
<reference evidence="2 3" key="1">
    <citation type="submission" date="2010-05" db="EMBL/GenBank/DDBJ databases">
        <title>The Genome Sequence of Thecamonas trahens ATCC 50062.</title>
        <authorList>
            <consortium name="The Broad Institute Genome Sequencing Platform"/>
            <person name="Russ C."/>
            <person name="Cuomo C."/>
            <person name="Shea T."/>
            <person name="Young S.K."/>
            <person name="Zeng Q."/>
            <person name="Koehrsen M."/>
            <person name="Haas B."/>
            <person name="Borodovsky M."/>
            <person name="Guigo R."/>
            <person name="Alvarado L."/>
            <person name="Berlin A."/>
            <person name="Bochicchio J."/>
            <person name="Borenstein D."/>
            <person name="Chapman S."/>
            <person name="Chen Z."/>
            <person name="Freedman E."/>
            <person name="Gellesch M."/>
            <person name="Goldberg J."/>
            <person name="Griggs A."/>
            <person name="Gujja S."/>
            <person name="Heilman E."/>
            <person name="Heiman D."/>
            <person name="Hepburn T."/>
            <person name="Howarth C."/>
            <person name="Jen D."/>
            <person name="Larson L."/>
            <person name="Mehta T."/>
            <person name="Park D."/>
            <person name="Pearson M."/>
            <person name="Roberts A."/>
            <person name="Saif S."/>
            <person name="Shenoy N."/>
            <person name="Sisk P."/>
            <person name="Stolte C."/>
            <person name="Sykes S."/>
            <person name="Thomson T."/>
            <person name="Walk T."/>
            <person name="White J."/>
            <person name="Yandava C."/>
            <person name="Burger G."/>
            <person name="Gray M.W."/>
            <person name="Holland P.W.H."/>
            <person name="King N."/>
            <person name="Lang F.B.F."/>
            <person name="Roger A.J."/>
            <person name="Ruiz-Trillo I."/>
            <person name="Lander E."/>
            <person name="Nusbaum C."/>
        </authorList>
    </citation>
    <scope>NUCLEOTIDE SEQUENCE [LARGE SCALE GENOMIC DNA]</scope>
    <source>
        <strain evidence="2 3">ATCC 50062</strain>
    </source>
</reference>
<gene>
    <name evidence="2" type="ORF">AMSG_06029</name>
</gene>
<organism evidence="2 3">
    <name type="scientific">Thecamonas trahens ATCC 50062</name>
    <dbReference type="NCBI Taxonomy" id="461836"/>
    <lineage>
        <taxon>Eukaryota</taxon>
        <taxon>Apusozoa</taxon>
        <taxon>Apusomonadida</taxon>
        <taxon>Apusomonadidae</taxon>
        <taxon>Thecamonas</taxon>
    </lineage>
</organism>
<evidence type="ECO:0000259" key="1">
    <source>
        <dbReference type="Pfam" id="PF01755"/>
    </source>
</evidence>
<evidence type="ECO:0000313" key="3">
    <source>
        <dbReference type="Proteomes" id="UP000054408"/>
    </source>
</evidence>
<dbReference type="Pfam" id="PF01755">
    <property type="entry name" value="Glyco_transf_25"/>
    <property type="match status" value="1"/>
</dbReference>
<dbReference type="GO" id="GO:0016740">
    <property type="term" value="F:transferase activity"/>
    <property type="evidence" value="ECO:0007669"/>
    <property type="project" value="UniProtKB-KW"/>
</dbReference>
<dbReference type="SUPFAM" id="SSF48452">
    <property type="entry name" value="TPR-like"/>
    <property type="match status" value="1"/>
</dbReference>